<accession>A0A0K2T553</accession>
<protein>
    <submittedName>
        <fullName evidence="1">Uncharacterized protein</fullName>
    </submittedName>
</protein>
<reference evidence="1" key="1">
    <citation type="submission" date="2014-05" db="EMBL/GenBank/DDBJ databases">
        <authorList>
            <person name="Chronopoulou M."/>
        </authorList>
    </citation>
    <scope>NUCLEOTIDE SEQUENCE</scope>
    <source>
        <tissue evidence="1">Whole organism</tissue>
    </source>
</reference>
<name>A0A0K2T553_LEPSM</name>
<organism evidence="1">
    <name type="scientific">Lepeophtheirus salmonis</name>
    <name type="common">Salmon louse</name>
    <name type="synonym">Caligus salmonis</name>
    <dbReference type="NCBI Taxonomy" id="72036"/>
    <lineage>
        <taxon>Eukaryota</taxon>
        <taxon>Metazoa</taxon>
        <taxon>Ecdysozoa</taxon>
        <taxon>Arthropoda</taxon>
        <taxon>Crustacea</taxon>
        <taxon>Multicrustacea</taxon>
        <taxon>Hexanauplia</taxon>
        <taxon>Copepoda</taxon>
        <taxon>Siphonostomatoida</taxon>
        <taxon>Caligidae</taxon>
        <taxon>Lepeophtheirus</taxon>
    </lineage>
</organism>
<dbReference type="EMBL" id="HACA01003356">
    <property type="protein sequence ID" value="CDW20717.1"/>
    <property type="molecule type" value="Transcribed_RNA"/>
</dbReference>
<evidence type="ECO:0000313" key="1">
    <source>
        <dbReference type="EMBL" id="CDW20717.1"/>
    </source>
</evidence>
<proteinExistence type="predicted"/>
<sequence length="11" mass="1263">MDTHNFSTTPL</sequence>